<dbReference type="Pfam" id="PF12706">
    <property type="entry name" value="Lactamase_B_2"/>
    <property type="match status" value="1"/>
</dbReference>
<accession>A0A1H3PTX6</accession>
<dbReference type="SUPFAM" id="SSF56281">
    <property type="entry name" value="Metallo-hydrolase/oxidoreductase"/>
    <property type="match status" value="1"/>
</dbReference>
<comment type="caution">
    <text evidence="2">The sequence shown here is derived from an EMBL/GenBank/DDBJ whole genome shotgun (WGS) entry which is preliminary data.</text>
</comment>
<evidence type="ECO:0000313" key="2">
    <source>
        <dbReference type="EMBL" id="SDZ04724.1"/>
    </source>
</evidence>
<dbReference type="InterPro" id="IPR036866">
    <property type="entry name" value="RibonucZ/Hydroxyglut_hydro"/>
</dbReference>
<protein>
    <submittedName>
        <fullName evidence="2">Phosphoribosyl 1,2-cyclic phosphate phosphodiesterase</fullName>
    </submittedName>
</protein>
<dbReference type="EMBL" id="FNQC01000005">
    <property type="protein sequence ID" value="SDZ04724.1"/>
    <property type="molecule type" value="Genomic_DNA"/>
</dbReference>
<name>A0A1H3PTX6_9BACT</name>
<gene>
    <name evidence="2" type="ORF">SAMN05444412_10526</name>
</gene>
<dbReference type="Gene3D" id="3.60.15.10">
    <property type="entry name" value="Ribonuclease Z/Hydroxyacylglutathione hydrolase-like"/>
    <property type="match status" value="1"/>
</dbReference>
<dbReference type="InterPro" id="IPR001279">
    <property type="entry name" value="Metallo-B-lactamas"/>
</dbReference>
<dbReference type="Proteomes" id="UP000199663">
    <property type="component" value="Unassembled WGS sequence"/>
</dbReference>
<reference evidence="2 3" key="1">
    <citation type="submission" date="2016-10" db="EMBL/GenBank/DDBJ databases">
        <authorList>
            <person name="Varghese N."/>
            <person name="Submissions S."/>
        </authorList>
    </citation>
    <scope>NUCLEOTIDE SEQUENCE [LARGE SCALE GENOMIC DNA]</scope>
    <source>
        <strain evidence="2 3">DSM 17997</strain>
    </source>
</reference>
<keyword evidence="3" id="KW-1185">Reference proteome</keyword>
<feature type="domain" description="Metallo-beta-lactamase" evidence="1">
    <location>
        <begin position="34"/>
        <end position="223"/>
    </location>
</feature>
<sequence>MKVTFLGTGTSQGVPVIGCDCPVCSSLDFRDKRFRTAIHLDIDGKSIVIDTGPDFRQQMLREKISSLDAILYTHQHKDHTAGLDDIRPYNFSQKKDIPIYGTKEVLEQIKMEFSYIFQEVKYPGVPAVIPNEITKSPFVAEGISVIPIEVLHYRLPVLGFRFKDFTYITDASFISEKEMRKIKGTKVLVLNALQKEYHISHFTLEKAIEMVNIIKPERAFFTHISHKLGNHKEVEDNLPENIKLAFDGLKIHID</sequence>
<dbReference type="PANTHER" id="PTHR42663:SF6">
    <property type="entry name" value="HYDROLASE C777.06C-RELATED"/>
    <property type="match status" value="1"/>
</dbReference>
<dbReference type="CDD" id="cd16279">
    <property type="entry name" value="metallo-hydrolase-like_MBL-fold"/>
    <property type="match status" value="1"/>
</dbReference>
<evidence type="ECO:0000313" key="3">
    <source>
        <dbReference type="Proteomes" id="UP000199663"/>
    </source>
</evidence>
<dbReference type="SMART" id="SM00849">
    <property type="entry name" value="Lactamase_B"/>
    <property type="match status" value="1"/>
</dbReference>
<evidence type="ECO:0000259" key="1">
    <source>
        <dbReference type="SMART" id="SM00849"/>
    </source>
</evidence>
<proteinExistence type="predicted"/>
<dbReference type="PANTHER" id="PTHR42663">
    <property type="entry name" value="HYDROLASE C777.06C-RELATED-RELATED"/>
    <property type="match status" value="1"/>
</dbReference>
<dbReference type="RefSeq" id="WP_022582164.1">
    <property type="nucleotide sequence ID" value="NZ_FNQC01000005.1"/>
</dbReference>
<organism evidence="2 3">
    <name type="scientific">Rhodonellum ikkaensis</name>
    <dbReference type="NCBI Taxonomy" id="336829"/>
    <lineage>
        <taxon>Bacteria</taxon>
        <taxon>Pseudomonadati</taxon>
        <taxon>Bacteroidota</taxon>
        <taxon>Cytophagia</taxon>
        <taxon>Cytophagales</taxon>
        <taxon>Cytophagaceae</taxon>
        <taxon>Rhodonellum</taxon>
    </lineage>
</organism>